<evidence type="ECO:0000256" key="6">
    <source>
        <dbReference type="ARBA" id="ARBA00023136"/>
    </source>
</evidence>
<dbReference type="GO" id="GO:0045047">
    <property type="term" value="P:protein targeting to ER"/>
    <property type="evidence" value="ECO:0000318"/>
    <property type="project" value="GO_Central"/>
</dbReference>
<keyword evidence="4" id="KW-0256">Endoplasmic reticulum</keyword>
<name>A0A2K1INZ7_PHYPA</name>
<dbReference type="Gramene" id="Pp3c22_18840V3.1">
    <property type="protein sequence ID" value="Pp3c22_18840V3.1"/>
    <property type="gene ID" value="Pp3c22_18840"/>
</dbReference>
<evidence type="ECO:0000256" key="4">
    <source>
        <dbReference type="ARBA" id="ARBA00022824"/>
    </source>
</evidence>
<evidence type="ECO:0000259" key="8">
    <source>
        <dbReference type="PROSITE" id="PS00300"/>
    </source>
</evidence>
<dbReference type="Gene3D" id="3.40.50.300">
    <property type="entry name" value="P-loop containing nucleotide triphosphate hydrolases"/>
    <property type="match status" value="1"/>
</dbReference>
<keyword evidence="7" id="KW-0675">Receptor</keyword>
<dbReference type="PANTHER" id="PTHR43134:SF1">
    <property type="entry name" value="SIGNAL RECOGNITION PARTICLE RECEPTOR SUBUNIT ALPHA"/>
    <property type="match status" value="1"/>
</dbReference>
<evidence type="ECO:0000256" key="5">
    <source>
        <dbReference type="ARBA" id="ARBA00023134"/>
    </source>
</evidence>
<keyword evidence="11" id="KW-1185">Reference proteome</keyword>
<dbReference type="InterPro" id="IPR042101">
    <property type="entry name" value="SRP54_N_sf"/>
</dbReference>
<evidence type="ECO:0000313" key="11">
    <source>
        <dbReference type="Proteomes" id="UP000006727"/>
    </source>
</evidence>
<dbReference type="EMBL" id="ABEU02000022">
    <property type="protein sequence ID" value="PNR31005.1"/>
    <property type="molecule type" value="Genomic_DNA"/>
</dbReference>
<evidence type="ECO:0000313" key="9">
    <source>
        <dbReference type="EMBL" id="PNR31005.1"/>
    </source>
</evidence>
<dbReference type="STRING" id="3218.A0A2K1INZ7"/>
<evidence type="ECO:0000313" key="10">
    <source>
        <dbReference type="EnsemblPlants" id="Pp3c22_18840V3.1"/>
    </source>
</evidence>
<dbReference type="GO" id="GO:0006614">
    <property type="term" value="P:SRP-dependent cotranslational protein targeting to membrane"/>
    <property type="evidence" value="ECO:0007669"/>
    <property type="project" value="InterPro"/>
</dbReference>
<organism evidence="9">
    <name type="scientific">Physcomitrium patens</name>
    <name type="common">Spreading-leaved earth moss</name>
    <name type="synonym">Physcomitrella patens</name>
    <dbReference type="NCBI Taxonomy" id="3218"/>
    <lineage>
        <taxon>Eukaryota</taxon>
        <taxon>Viridiplantae</taxon>
        <taxon>Streptophyta</taxon>
        <taxon>Embryophyta</taxon>
        <taxon>Bryophyta</taxon>
        <taxon>Bryophytina</taxon>
        <taxon>Bryopsida</taxon>
        <taxon>Funariidae</taxon>
        <taxon>Funariales</taxon>
        <taxon>Funariaceae</taxon>
        <taxon>Physcomitrium</taxon>
    </lineage>
</organism>
<dbReference type="FunFam" id="3.40.50.300:FF:000188">
    <property type="entry name" value="signal recognition particle receptor subunit alpha"/>
    <property type="match status" value="1"/>
</dbReference>
<dbReference type="AlphaFoldDB" id="A0A2K1INZ7"/>
<reference evidence="9 11" key="2">
    <citation type="journal article" date="2018" name="Plant J.">
        <title>The Physcomitrella patens chromosome-scale assembly reveals moss genome structure and evolution.</title>
        <authorList>
            <person name="Lang D."/>
            <person name="Ullrich K.K."/>
            <person name="Murat F."/>
            <person name="Fuchs J."/>
            <person name="Jenkins J."/>
            <person name="Haas F.B."/>
            <person name="Piednoel M."/>
            <person name="Gundlach H."/>
            <person name="Van Bel M."/>
            <person name="Meyberg R."/>
            <person name="Vives C."/>
            <person name="Morata J."/>
            <person name="Symeonidi A."/>
            <person name="Hiss M."/>
            <person name="Muchero W."/>
            <person name="Kamisugi Y."/>
            <person name="Saleh O."/>
            <person name="Blanc G."/>
            <person name="Decker E.L."/>
            <person name="van Gessel N."/>
            <person name="Grimwood J."/>
            <person name="Hayes R.D."/>
            <person name="Graham S.W."/>
            <person name="Gunter L.E."/>
            <person name="McDaniel S.F."/>
            <person name="Hoernstein S.N.W."/>
            <person name="Larsson A."/>
            <person name="Li F.W."/>
            <person name="Perroud P.F."/>
            <person name="Phillips J."/>
            <person name="Ranjan P."/>
            <person name="Rokshar D.S."/>
            <person name="Rothfels C.J."/>
            <person name="Schneider L."/>
            <person name="Shu S."/>
            <person name="Stevenson D.W."/>
            <person name="Thummler F."/>
            <person name="Tillich M."/>
            <person name="Villarreal Aguilar J.C."/>
            <person name="Widiez T."/>
            <person name="Wong G.K."/>
            <person name="Wymore A."/>
            <person name="Zhang Y."/>
            <person name="Zimmer A.D."/>
            <person name="Quatrano R.S."/>
            <person name="Mayer K.F.X."/>
            <person name="Goodstein D."/>
            <person name="Casacuberta J.M."/>
            <person name="Vandepoele K."/>
            <person name="Reski R."/>
            <person name="Cuming A.C."/>
            <person name="Tuskan G.A."/>
            <person name="Maumus F."/>
            <person name="Salse J."/>
            <person name="Schmutz J."/>
            <person name="Rensing S.A."/>
        </authorList>
    </citation>
    <scope>NUCLEOTIDE SEQUENCE [LARGE SCALE GENOMIC DNA]</scope>
    <source>
        <strain evidence="10 11">cv. Gransden 2004</strain>
    </source>
</reference>
<gene>
    <name evidence="9" type="ORF">PHYPA_027321</name>
</gene>
<dbReference type="SMART" id="SM00382">
    <property type="entry name" value="AAA"/>
    <property type="match status" value="1"/>
</dbReference>
<dbReference type="InterPro" id="IPR000897">
    <property type="entry name" value="SRP54_GTPase_dom"/>
</dbReference>
<dbReference type="PANTHER" id="PTHR43134">
    <property type="entry name" value="SIGNAL RECOGNITION PARTICLE RECEPTOR SUBUNIT ALPHA"/>
    <property type="match status" value="1"/>
</dbReference>
<dbReference type="SUPFAM" id="SSF47364">
    <property type="entry name" value="Domain of the SRP/SRP receptor G-proteins"/>
    <property type="match status" value="1"/>
</dbReference>
<dbReference type="GO" id="GO:0005525">
    <property type="term" value="F:GTP binding"/>
    <property type="evidence" value="ECO:0007669"/>
    <property type="project" value="UniProtKB-KW"/>
</dbReference>
<keyword evidence="5" id="KW-0342">GTP-binding</keyword>
<sequence length="388" mass="42722">MWAHDLLKHRKHTPHKVLFSTAPPPSKLDFTSHVFADQGKKSVDIVAVEKGLSLMDEDDDDESFRVGDIVEDLEKESRTTESGTKKGWLTSLVQSIAVKATLEYVDLEPALKILTKNVATDIAEKLCESVAASLVGKQQGSFTRISTTVQAAMEEALVRILTPKRSVDILGDIHQDKETGRPYTIVFVGVNGVGKSTNLAKVAYWLQQHDIKVMMAACDTFRSGAVEQLRTHARRLQIPIFQRGYERDPAVVARDAIYDSKRTKQDVVLIDTAGRMQDNEPLMRALSKLINMNGPDLVLFVGEALVGNDGVHQLTQFNQKLADLSTSSQTQSIDGILLTKFDTNNDKVGAALSMVYTSGAPVMFVGCGQNYTDLKKLNVKSVMKSLLS</sequence>
<dbReference type="Proteomes" id="UP000006727">
    <property type="component" value="Chromosome 22"/>
</dbReference>
<evidence type="ECO:0000256" key="3">
    <source>
        <dbReference type="ARBA" id="ARBA00022741"/>
    </source>
</evidence>
<dbReference type="InterPro" id="IPR036225">
    <property type="entry name" value="SRP/SRP_N"/>
</dbReference>
<dbReference type="InterPro" id="IPR027417">
    <property type="entry name" value="P-loop_NTPase"/>
</dbReference>
<dbReference type="SMART" id="SM00962">
    <property type="entry name" value="SRP54"/>
    <property type="match status" value="1"/>
</dbReference>
<dbReference type="SUPFAM" id="SSF52540">
    <property type="entry name" value="P-loop containing nucleoside triphosphate hydrolases"/>
    <property type="match status" value="1"/>
</dbReference>
<dbReference type="InterPro" id="IPR003593">
    <property type="entry name" value="AAA+_ATPase"/>
</dbReference>
<comment type="subcellular location">
    <subcellularLocation>
        <location evidence="1">Endoplasmic reticulum membrane</location>
        <topology evidence="1">Peripheral membrane protein</topology>
        <orientation evidence="1">Cytoplasmic side</orientation>
    </subcellularLocation>
</comment>
<protein>
    <recommendedName>
        <fullName evidence="8">SRP54-type proteins GTP-binding domain-containing protein</fullName>
    </recommendedName>
</protein>
<reference evidence="9 11" key="1">
    <citation type="journal article" date="2008" name="Science">
        <title>The Physcomitrella genome reveals evolutionary insights into the conquest of land by plants.</title>
        <authorList>
            <person name="Rensing S."/>
            <person name="Lang D."/>
            <person name="Zimmer A."/>
            <person name="Terry A."/>
            <person name="Salamov A."/>
            <person name="Shapiro H."/>
            <person name="Nishiyama T."/>
            <person name="Perroud P.-F."/>
            <person name="Lindquist E."/>
            <person name="Kamisugi Y."/>
            <person name="Tanahashi T."/>
            <person name="Sakakibara K."/>
            <person name="Fujita T."/>
            <person name="Oishi K."/>
            <person name="Shin-I T."/>
            <person name="Kuroki Y."/>
            <person name="Toyoda A."/>
            <person name="Suzuki Y."/>
            <person name="Hashimoto A."/>
            <person name="Yamaguchi K."/>
            <person name="Sugano A."/>
            <person name="Kohara Y."/>
            <person name="Fujiyama A."/>
            <person name="Anterola A."/>
            <person name="Aoki S."/>
            <person name="Ashton N."/>
            <person name="Barbazuk W.B."/>
            <person name="Barker E."/>
            <person name="Bennetzen J."/>
            <person name="Bezanilla M."/>
            <person name="Blankenship R."/>
            <person name="Cho S.H."/>
            <person name="Dutcher S."/>
            <person name="Estelle M."/>
            <person name="Fawcett J.A."/>
            <person name="Gundlach H."/>
            <person name="Hanada K."/>
            <person name="Heyl A."/>
            <person name="Hicks K.A."/>
            <person name="Hugh J."/>
            <person name="Lohr M."/>
            <person name="Mayer K."/>
            <person name="Melkozernov A."/>
            <person name="Murata T."/>
            <person name="Nelson D."/>
            <person name="Pils B."/>
            <person name="Prigge M."/>
            <person name="Reiss B."/>
            <person name="Renner T."/>
            <person name="Rombauts S."/>
            <person name="Rushton P."/>
            <person name="Sanderfoot A."/>
            <person name="Schween G."/>
            <person name="Shiu S.-H."/>
            <person name="Stueber K."/>
            <person name="Theodoulou F.L."/>
            <person name="Tu H."/>
            <person name="Van de Peer Y."/>
            <person name="Verrier P.J."/>
            <person name="Waters E."/>
            <person name="Wood A."/>
            <person name="Yang L."/>
            <person name="Cove D."/>
            <person name="Cuming A."/>
            <person name="Hasebe M."/>
            <person name="Lucas S."/>
            <person name="Mishler D.B."/>
            <person name="Reski R."/>
            <person name="Grigoriev I."/>
            <person name="Quatrano R.S."/>
            <person name="Boore J.L."/>
        </authorList>
    </citation>
    <scope>NUCLEOTIDE SEQUENCE [LARGE SCALE GENOMIC DNA]</scope>
    <source>
        <strain evidence="10 11">cv. Gransden 2004</strain>
    </source>
</reference>
<dbReference type="PROSITE" id="PS00300">
    <property type="entry name" value="SRP54"/>
    <property type="match status" value="1"/>
</dbReference>
<evidence type="ECO:0000256" key="2">
    <source>
        <dbReference type="ARBA" id="ARBA00008531"/>
    </source>
</evidence>
<dbReference type="InParanoid" id="A0A2K1INZ7"/>
<dbReference type="GO" id="GO:0005789">
    <property type="term" value="C:endoplasmic reticulum membrane"/>
    <property type="evidence" value="ECO:0000318"/>
    <property type="project" value="GO_Central"/>
</dbReference>
<keyword evidence="6" id="KW-0472">Membrane</keyword>
<proteinExistence type="inferred from homology"/>
<reference evidence="10" key="3">
    <citation type="submission" date="2020-12" db="UniProtKB">
        <authorList>
            <consortium name="EnsemblPlants"/>
        </authorList>
    </citation>
    <scope>IDENTIFICATION</scope>
</reference>
<dbReference type="GO" id="GO:0005047">
    <property type="term" value="F:signal recognition particle binding"/>
    <property type="evidence" value="ECO:0000318"/>
    <property type="project" value="GO_Central"/>
</dbReference>
<evidence type="ECO:0000256" key="1">
    <source>
        <dbReference type="ARBA" id="ARBA00004397"/>
    </source>
</evidence>
<evidence type="ECO:0000256" key="7">
    <source>
        <dbReference type="ARBA" id="ARBA00023170"/>
    </source>
</evidence>
<accession>A0A2K1INZ7</accession>
<dbReference type="PaxDb" id="3218-PP1S92_8V6.1"/>
<dbReference type="Gramene" id="Pp3c22_18840V3.2">
    <property type="protein sequence ID" value="Pp3c22_18840V3.2"/>
    <property type="gene ID" value="Pp3c22_18840"/>
</dbReference>
<dbReference type="EnsemblPlants" id="Pp3c22_18840V3.1">
    <property type="protein sequence ID" value="Pp3c22_18840V3.1"/>
    <property type="gene ID" value="Pp3c22_18840"/>
</dbReference>
<dbReference type="Pfam" id="PF00448">
    <property type="entry name" value="SRP54"/>
    <property type="match status" value="1"/>
</dbReference>
<dbReference type="Gene3D" id="1.20.120.140">
    <property type="entry name" value="Signal recognition particle SRP54, nucleotide-binding domain"/>
    <property type="match status" value="1"/>
</dbReference>
<keyword evidence="3" id="KW-0547">Nucleotide-binding</keyword>
<dbReference type="CDD" id="cd17876">
    <property type="entry name" value="SRalpha_C"/>
    <property type="match status" value="1"/>
</dbReference>
<comment type="similarity">
    <text evidence="2">Belongs to the GTP-binding SRP family.</text>
</comment>
<dbReference type="EnsemblPlants" id="Pp3c22_18840V3.2">
    <property type="protein sequence ID" value="Pp3c22_18840V3.2"/>
    <property type="gene ID" value="Pp3c22_18840"/>
</dbReference>
<dbReference type="FunFam" id="1.20.120.140:FF:000007">
    <property type="entry name" value="Signal recognition particle receptor subunit alpha"/>
    <property type="match status" value="1"/>
</dbReference>
<dbReference type="GO" id="GO:0003924">
    <property type="term" value="F:GTPase activity"/>
    <property type="evidence" value="ECO:0000318"/>
    <property type="project" value="GO_Central"/>
</dbReference>
<feature type="domain" description="SRP54-type proteins GTP-binding" evidence="8">
    <location>
        <begin position="361"/>
        <end position="374"/>
    </location>
</feature>